<keyword evidence="3" id="KW-1185">Reference proteome</keyword>
<proteinExistence type="predicted"/>
<sequence>MEIKAIERVFGFMGGKGVSFLGGLNILIVFALLKPGE</sequence>
<dbReference type="STRING" id="999894.TDIS_1226"/>
<reference evidence="2 3" key="1">
    <citation type="submission" date="2016-04" db="EMBL/GenBank/DDBJ databases">
        <title>Genome analysis of Thermosulfurimonas dismutans, the first thermophilic sulfur-disproportionating bacterium of the phylum Thermodesulfobacteria.</title>
        <authorList>
            <person name="Mardanov A.V."/>
            <person name="Beletsky A.V."/>
            <person name="Kadnikov V.V."/>
            <person name="Slobodkin A.I."/>
            <person name="Ravin N.V."/>
        </authorList>
    </citation>
    <scope>NUCLEOTIDE SEQUENCE [LARGE SCALE GENOMIC DNA]</scope>
    <source>
        <strain evidence="2 3">S95</strain>
    </source>
</reference>
<name>A0A179D474_9BACT</name>
<evidence type="ECO:0000256" key="1">
    <source>
        <dbReference type="SAM" id="Phobius"/>
    </source>
</evidence>
<evidence type="ECO:0000313" key="2">
    <source>
        <dbReference type="EMBL" id="OAQ20611.1"/>
    </source>
</evidence>
<keyword evidence="1" id="KW-1133">Transmembrane helix</keyword>
<keyword evidence="1" id="KW-0812">Transmembrane</keyword>
<gene>
    <name evidence="2" type="ORF">TDIS_1226</name>
</gene>
<evidence type="ECO:0000313" key="3">
    <source>
        <dbReference type="Proteomes" id="UP000078390"/>
    </source>
</evidence>
<protein>
    <submittedName>
        <fullName evidence="2">Uncharacterized protein</fullName>
    </submittedName>
</protein>
<dbReference type="Proteomes" id="UP000078390">
    <property type="component" value="Unassembled WGS sequence"/>
</dbReference>
<comment type="caution">
    <text evidence="2">The sequence shown here is derived from an EMBL/GenBank/DDBJ whole genome shotgun (WGS) entry which is preliminary data.</text>
</comment>
<organism evidence="2 3">
    <name type="scientific">Thermosulfurimonas dismutans</name>
    <dbReference type="NCBI Taxonomy" id="999894"/>
    <lineage>
        <taxon>Bacteria</taxon>
        <taxon>Pseudomonadati</taxon>
        <taxon>Thermodesulfobacteriota</taxon>
        <taxon>Thermodesulfobacteria</taxon>
        <taxon>Thermodesulfobacteriales</taxon>
        <taxon>Thermodesulfobacteriaceae</taxon>
        <taxon>Thermosulfurimonas</taxon>
    </lineage>
</organism>
<accession>A0A179D474</accession>
<dbReference type="EMBL" id="LWLG01000008">
    <property type="protein sequence ID" value="OAQ20611.1"/>
    <property type="molecule type" value="Genomic_DNA"/>
</dbReference>
<keyword evidence="1" id="KW-0472">Membrane</keyword>
<dbReference type="AlphaFoldDB" id="A0A179D474"/>
<feature type="transmembrane region" description="Helical" evidence="1">
    <location>
        <begin position="12"/>
        <end position="33"/>
    </location>
</feature>